<dbReference type="InterPro" id="IPR000210">
    <property type="entry name" value="BTB/POZ_dom"/>
</dbReference>
<proteinExistence type="predicted"/>
<feature type="compositionally biased region" description="Polar residues" evidence="1">
    <location>
        <begin position="201"/>
        <end position="211"/>
    </location>
</feature>
<dbReference type="InterPro" id="IPR011333">
    <property type="entry name" value="SKP1/BTB/POZ_sf"/>
</dbReference>
<dbReference type="SUPFAM" id="SSF54695">
    <property type="entry name" value="POZ domain"/>
    <property type="match status" value="1"/>
</dbReference>
<feature type="region of interest" description="Disordered" evidence="1">
    <location>
        <begin position="740"/>
        <end position="790"/>
    </location>
</feature>
<gene>
    <name evidence="3" type="ORF">QBC35DRAFT_275312</name>
</gene>
<keyword evidence="4" id="KW-1185">Reference proteome</keyword>
<evidence type="ECO:0000313" key="3">
    <source>
        <dbReference type="EMBL" id="KAK4191720.1"/>
    </source>
</evidence>
<feature type="compositionally biased region" description="Basic residues" evidence="1">
    <location>
        <begin position="109"/>
        <end position="118"/>
    </location>
</feature>
<feature type="region of interest" description="Disordered" evidence="1">
    <location>
        <begin position="553"/>
        <end position="624"/>
    </location>
</feature>
<feature type="compositionally biased region" description="Basic and acidic residues" evidence="1">
    <location>
        <begin position="56"/>
        <end position="74"/>
    </location>
</feature>
<sequence>MNPPDPPIRRSSSYADAVRGQRVFAPKSKPAQDTQKQPSETKRHGQELSPKSRSKFSRDRKTDQGLERKTRFGKDSSSAPSQPRLPPLPEDSLKPSQAKAHMPAEKSKPRNSPKRAHGQKSSYAQALLGRKPLVPLKPLKDRPSQSAATETVFPRGPSSANTVEAKEPATSKPPQSTWKQSDDARKRNHVSQQGSRDRTLHQGSLESQPQRQHAVAPADNTNSTKPKDKQKTHQHQISSASLGEASVSLNQNPLGGSGLREPLSIDPDDSSMAVDQKRTRSYSTGDDCTPAPDFIDARIQKALEAEALRLEIVRQRAIRTAEAIQRHDKGEFSLFDVQYEWDVEIICRGTKWRVHHDILSRECEWFRERLPPKDSYGGYIRFDLSGHQPHQLGHALKFMYTHSYPKAKYTRQYPLNGESIRVNTFMYICAASIGYTRMMRYATDHIDEATDILAEVLPRYVQSDGRGYLQELVNLYDPLGFAFAMMYDQGSKPVMLGLRLAMALLVDTALMHLILDRGFKRAFELAWVNYIYPNLVNDAIWFRNCGLLGPPKAAPLLRKSPPDRRRHDHDEERRGRPWGHSWAEQQSRLKEHQARLSQNWRNPPPKEQPSLQSQSPVQHPPQPRIIQNSIPKAEQASKSVADSWGVWDAATWDNIERDKKGRNMSYRHSMDARAEEQSQAFTTNAHALDTNTRSFHTNMLAGTRAMPADLDSVSWYTGSWAEQEEEEEVVEDEEGNLWTIGAPIRSRPTEEDHKRPRSVSDHLANPWDAESWRPQTENKEPTQDEDDHSTITTYTPVTSMAGDEVSGSTAIPLVFNEENNDTESVTVTDGEYAPTIITDMTKEKEAGHDRGTGDDGYLPVN</sequence>
<evidence type="ECO:0000313" key="4">
    <source>
        <dbReference type="Proteomes" id="UP001302126"/>
    </source>
</evidence>
<name>A0AAN6X2J5_9PEZI</name>
<feature type="compositionally biased region" description="Basic and acidic residues" evidence="1">
    <location>
        <begin position="560"/>
        <end position="575"/>
    </location>
</feature>
<evidence type="ECO:0000259" key="2">
    <source>
        <dbReference type="PROSITE" id="PS50097"/>
    </source>
</evidence>
<dbReference type="EMBL" id="MU864357">
    <property type="protein sequence ID" value="KAK4191720.1"/>
    <property type="molecule type" value="Genomic_DNA"/>
</dbReference>
<organism evidence="3 4">
    <name type="scientific">Podospora australis</name>
    <dbReference type="NCBI Taxonomy" id="1536484"/>
    <lineage>
        <taxon>Eukaryota</taxon>
        <taxon>Fungi</taxon>
        <taxon>Dikarya</taxon>
        <taxon>Ascomycota</taxon>
        <taxon>Pezizomycotina</taxon>
        <taxon>Sordariomycetes</taxon>
        <taxon>Sordariomycetidae</taxon>
        <taxon>Sordariales</taxon>
        <taxon>Podosporaceae</taxon>
        <taxon>Podospora</taxon>
    </lineage>
</organism>
<comment type="caution">
    <text evidence="3">The sequence shown here is derived from an EMBL/GenBank/DDBJ whole genome shotgun (WGS) entry which is preliminary data.</text>
</comment>
<feature type="region of interest" description="Disordered" evidence="1">
    <location>
        <begin position="820"/>
        <end position="861"/>
    </location>
</feature>
<feature type="region of interest" description="Disordered" evidence="1">
    <location>
        <begin position="1"/>
        <end position="287"/>
    </location>
</feature>
<dbReference type="AlphaFoldDB" id="A0AAN6X2J5"/>
<feature type="compositionally biased region" description="Basic and acidic residues" evidence="1">
    <location>
        <begin position="747"/>
        <end position="760"/>
    </location>
</feature>
<evidence type="ECO:0000256" key="1">
    <source>
        <dbReference type="SAM" id="MobiDB-lite"/>
    </source>
</evidence>
<feature type="compositionally biased region" description="Basic and acidic residues" evidence="1">
    <location>
        <begin position="840"/>
        <end position="853"/>
    </location>
</feature>
<feature type="domain" description="BTB" evidence="2">
    <location>
        <begin position="341"/>
        <end position="408"/>
    </location>
</feature>
<reference evidence="3" key="1">
    <citation type="journal article" date="2023" name="Mol. Phylogenet. Evol.">
        <title>Genome-scale phylogeny and comparative genomics of the fungal order Sordariales.</title>
        <authorList>
            <person name="Hensen N."/>
            <person name="Bonometti L."/>
            <person name="Westerberg I."/>
            <person name="Brannstrom I.O."/>
            <person name="Guillou S."/>
            <person name="Cros-Aarteil S."/>
            <person name="Calhoun S."/>
            <person name="Haridas S."/>
            <person name="Kuo A."/>
            <person name="Mondo S."/>
            <person name="Pangilinan J."/>
            <person name="Riley R."/>
            <person name="LaButti K."/>
            <person name="Andreopoulos B."/>
            <person name="Lipzen A."/>
            <person name="Chen C."/>
            <person name="Yan M."/>
            <person name="Daum C."/>
            <person name="Ng V."/>
            <person name="Clum A."/>
            <person name="Steindorff A."/>
            <person name="Ohm R.A."/>
            <person name="Martin F."/>
            <person name="Silar P."/>
            <person name="Natvig D.O."/>
            <person name="Lalanne C."/>
            <person name="Gautier V."/>
            <person name="Ament-Velasquez S.L."/>
            <person name="Kruys A."/>
            <person name="Hutchinson M.I."/>
            <person name="Powell A.J."/>
            <person name="Barry K."/>
            <person name="Miller A.N."/>
            <person name="Grigoriev I.V."/>
            <person name="Debuchy R."/>
            <person name="Gladieux P."/>
            <person name="Hiltunen Thoren M."/>
            <person name="Johannesson H."/>
        </authorList>
    </citation>
    <scope>NUCLEOTIDE SEQUENCE</scope>
    <source>
        <strain evidence="3">PSN309</strain>
    </source>
</reference>
<protein>
    <recommendedName>
        <fullName evidence="2">BTB domain-containing protein</fullName>
    </recommendedName>
</protein>
<reference evidence="3" key="2">
    <citation type="submission" date="2023-05" db="EMBL/GenBank/DDBJ databases">
        <authorList>
            <consortium name="Lawrence Berkeley National Laboratory"/>
            <person name="Steindorff A."/>
            <person name="Hensen N."/>
            <person name="Bonometti L."/>
            <person name="Westerberg I."/>
            <person name="Brannstrom I.O."/>
            <person name="Guillou S."/>
            <person name="Cros-Aarteil S."/>
            <person name="Calhoun S."/>
            <person name="Haridas S."/>
            <person name="Kuo A."/>
            <person name="Mondo S."/>
            <person name="Pangilinan J."/>
            <person name="Riley R."/>
            <person name="Labutti K."/>
            <person name="Andreopoulos B."/>
            <person name="Lipzen A."/>
            <person name="Chen C."/>
            <person name="Yanf M."/>
            <person name="Daum C."/>
            <person name="Ng V."/>
            <person name="Clum A."/>
            <person name="Ohm R."/>
            <person name="Martin F."/>
            <person name="Silar P."/>
            <person name="Natvig D."/>
            <person name="Lalanne C."/>
            <person name="Gautier V."/>
            <person name="Ament-Velasquez S.L."/>
            <person name="Kruys A."/>
            <person name="Hutchinson M.I."/>
            <person name="Powell A.J."/>
            <person name="Barry K."/>
            <person name="Miller A.N."/>
            <person name="Grigoriev I.V."/>
            <person name="Debuchy R."/>
            <person name="Gladieux P."/>
            <person name="Thoren M.H."/>
            <person name="Johannesson H."/>
        </authorList>
    </citation>
    <scope>NUCLEOTIDE SEQUENCE</scope>
    <source>
        <strain evidence="3">PSN309</strain>
    </source>
</reference>
<dbReference type="PROSITE" id="PS50097">
    <property type="entry name" value="BTB"/>
    <property type="match status" value="1"/>
</dbReference>
<dbReference type="Gene3D" id="3.30.710.10">
    <property type="entry name" value="Potassium Channel Kv1.1, Chain A"/>
    <property type="match status" value="1"/>
</dbReference>
<dbReference type="CDD" id="cd18186">
    <property type="entry name" value="BTB_POZ_ZBTB_KLHL-like"/>
    <property type="match status" value="1"/>
</dbReference>
<dbReference type="Proteomes" id="UP001302126">
    <property type="component" value="Unassembled WGS sequence"/>
</dbReference>
<feature type="compositionally biased region" description="Polar residues" evidence="1">
    <location>
        <begin position="235"/>
        <end position="254"/>
    </location>
</feature>
<accession>A0AAN6X2J5</accession>
<feature type="compositionally biased region" description="Low complexity" evidence="1">
    <location>
        <begin position="608"/>
        <end position="617"/>
    </location>
</feature>